<proteinExistence type="predicted"/>
<protein>
    <submittedName>
        <fullName evidence="1">Isovaleryl-CoA dehydrogenase</fullName>
    </submittedName>
</protein>
<evidence type="ECO:0000313" key="2">
    <source>
        <dbReference type="Proteomes" id="UP001163223"/>
    </source>
</evidence>
<sequence length="387" mass="41583">MFERGLNFGLPDEVEALRDMVRRFAGERIAPRAAQIDRDNAFPNELWAEMGALGLLGVTVEEEFGGAGMGYLAHCVAVEEISRASASVGLSYGAHSNLCVNQIRRNGTPEQKRKYLPRLISGEHVGALAMSETGAGSDVVSMRLRAEARGGDFVLNGSKMWITNGPDASTLVVYARTEPEAGPRGITAFLVERGMAGFSTAQKLDKLGMRGSNTCELLFEDCVVPAENILGRVGGGVEVLMSGLDYERVVLAAGPLGIMAACLDLVVPFLHEREQFGRPIGEFQLMQGKLADMYVQANATRAYVYAVAAACDRAETSRQDAAGCILYAAEAATQMALQAIQALGGVGYTNDYPAGRLLRDAKLYEIGAGTSEIRRMLIGREIFRESA</sequence>
<evidence type="ECO:0000313" key="1">
    <source>
        <dbReference type="EMBL" id="WAJ28595.1"/>
    </source>
</evidence>
<organism evidence="1 2">
    <name type="scientific">Antarcticirhabdus aurantiaca</name>
    <dbReference type="NCBI Taxonomy" id="2606717"/>
    <lineage>
        <taxon>Bacteria</taxon>
        <taxon>Pseudomonadati</taxon>
        <taxon>Pseudomonadota</taxon>
        <taxon>Alphaproteobacteria</taxon>
        <taxon>Hyphomicrobiales</taxon>
        <taxon>Aurantimonadaceae</taxon>
        <taxon>Antarcticirhabdus</taxon>
    </lineage>
</organism>
<keyword evidence="2" id="KW-1185">Reference proteome</keyword>
<name>A0ACD4NPF0_9HYPH</name>
<dbReference type="Proteomes" id="UP001163223">
    <property type="component" value="Chromosome"/>
</dbReference>
<dbReference type="EMBL" id="CP113520">
    <property type="protein sequence ID" value="WAJ28595.1"/>
    <property type="molecule type" value="Genomic_DNA"/>
</dbReference>
<reference evidence="1" key="1">
    <citation type="submission" date="2022-11" db="EMBL/GenBank/DDBJ databases">
        <title>beta-Carotene-producing bacterium, Jeongeuplla avenae sp. nov., alleviates the salt stress of Arabidopsis seedlings.</title>
        <authorList>
            <person name="Jiang L."/>
            <person name="Lee J."/>
        </authorList>
    </citation>
    <scope>NUCLEOTIDE SEQUENCE</scope>
    <source>
        <strain evidence="1">DY_R2A_6</strain>
    </source>
</reference>
<accession>A0ACD4NPF0</accession>
<gene>
    <name evidence="1" type="ORF">OXU80_27995</name>
</gene>